<proteinExistence type="predicted"/>
<name>A0A0P1GKU3_9RHOB</name>
<reference evidence="1 2" key="1">
    <citation type="submission" date="2015-09" db="EMBL/GenBank/DDBJ databases">
        <authorList>
            <consortium name="Swine Surveillance"/>
        </authorList>
    </citation>
    <scope>NUCLEOTIDE SEQUENCE [LARGE SCALE GENOMIC DNA]</scope>
    <source>
        <strain evidence="1 2">CECT 7648</strain>
    </source>
</reference>
<sequence>MTDRPNTEMLALLRQAGVERDAMGRRLSRYEFQALRDELRLPDVFGFNADLGEALGQVRWPAKANISRLPALPVPLGRIAWAKRAEDLPVVGILVEELPDAALAEALLALLTEHHRAPFARLLFLCRTLRPVHVLARYGLLCEAVGHAPLPVVAASLALRYQVGEVRALTDGKRLWRT</sequence>
<dbReference type="AlphaFoldDB" id="A0A0P1GKU3"/>
<protein>
    <submittedName>
        <fullName evidence="1">Uncharacterized protein</fullName>
    </submittedName>
</protein>
<dbReference type="STRING" id="441103.TRN7648_04229"/>
<gene>
    <name evidence="1" type="ORF">TRN7648_04229</name>
</gene>
<dbReference type="EMBL" id="CYSE01000020">
    <property type="protein sequence ID" value="CUH82686.1"/>
    <property type="molecule type" value="Genomic_DNA"/>
</dbReference>
<accession>A0A0P1GKU3</accession>
<organism evidence="1 2">
    <name type="scientific">Tropicibacter naphthalenivorans</name>
    <dbReference type="NCBI Taxonomy" id="441103"/>
    <lineage>
        <taxon>Bacteria</taxon>
        <taxon>Pseudomonadati</taxon>
        <taxon>Pseudomonadota</taxon>
        <taxon>Alphaproteobacteria</taxon>
        <taxon>Rhodobacterales</taxon>
        <taxon>Roseobacteraceae</taxon>
        <taxon>Tropicibacter</taxon>
    </lineage>
</organism>
<evidence type="ECO:0000313" key="1">
    <source>
        <dbReference type="EMBL" id="CUH82686.1"/>
    </source>
</evidence>
<dbReference type="RefSeq" id="WP_058249574.1">
    <property type="nucleotide sequence ID" value="NZ_CYSE01000020.1"/>
</dbReference>
<dbReference type="Proteomes" id="UP000054935">
    <property type="component" value="Unassembled WGS sequence"/>
</dbReference>
<keyword evidence="2" id="KW-1185">Reference proteome</keyword>
<evidence type="ECO:0000313" key="2">
    <source>
        <dbReference type="Proteomes" id="UP000054935"/>
    </source>
</evidence>
<dbReference type="OrthoDB" id="7858368at2"/>